<feature type="region of interest" description="Disordered" evidence="1">
    <location>
        <begin position="229"/>
        <end position="300"/>
    </location>
</feature>
<feature type="compositionally biased region" description="Polar residues" evidence="1">
    <location>
        <begin position="259"/>
        <end position="271"/>
    </location>
</feature>
<name>A0A8J4C8N0_9CHLO</name>
<feature type="compositionally biased region" description="Basic residues" evidence="1">
    <location>
        <begin position="547"/>
        <end position="561"/>
    </location>
</feature>
<feature type="compositionally biased region" description="Low complexity" evidence="1">
    <location>
        <begin position="94"/>
        <end position="106"/>
    </location>
</feature>
<dbReference type="Gene3D" id="3.30.70.1230">
    <property type="entry name" value="Nucleotide cyclase"/>
    <property type="match status" value="1"/>
</dbReference>
<feature type="compositionally biased region" description="Basic and acidic residues" evidence="1">
    <location>
        <begin position="763"/>
        <end position="772"/>
    </location>
</feature>
<keyword evidence="3" id="KW-1185">Reference proteome</keyword>
<evidence type="ECO:0000313" key="3">
    <source>
        <dbReference type="Proteomes" id="UP000747110"/>
    </source>
</evidence>
<feature type="compositionally biased region" description="Low complexity" evidence="1">
    <location>
        <begin position="562"/>
        <end position="600"/>
    </location>
</feature>
<sequence>MLCLPGMQVQLHPLTGAVLFKGPRVKAGLYAGVPTRVGPHPTTGRADYYGPLVNRAARFCHAAAQGGQVIVARSLMEDILRDDLGLQEAAFMMQQSQPQQPGAQPSPLSPPPQQHPPQQPSPFGPQPAQLQWQPQGLPTSATQSQSLSLPSMGLTPPLLSAQPLKGAANRLLRSSPLATLALAAEMPVAAAATPALEILPLQLVAYVDNSSVTPSRWRMPADAAMRSTAGGHSAAARGAADGECGDGSGEVNLHMDQPRASSRSMLTQATSPPRRLAPWSRPRNPTGYGGGGGPAYSADAGQSVTVRFRETVVGTEDTNKPSRSRQLLHDGGSRRRLRQRPVSFSSMASSSPRGAGADVGIVTENGGGNRLGLFRTGSHPQLRVMSSVVAAAAPPSGTITRSTSSSVRQPAAMVAPAAALELSLPPSPLRPLPTRLGSTSSVGPPNSAGRVAGGTTQIEVPTPAVRGGDSFMAEEVGIAELAEYDINPASVPPSMRGMVVAAAMLGDNRRAAAAAAAAATVASERQASDRSSNPQTLLQLHQNQLQHQHHHHNHRNQHNHQHPSQTQHSHQNQQRQDLQQQEQHLQSQPQHSQQQPHAHPINSQRPAMLTSGLKNAGGASSKRSPALRNGRFRRMSTVGWDSAPHTLPTLPELCIRRRTGVFRWLWAQELLVTDLGLFRFKGVAGSHQLVSVSTAATSERRAGPRLHTAKGERVEPGRGPLYRVVLKAADPALANTLARLAPGRAGGHGELTPIPASSDVGGDVEREQDRVKVQNPEPDVGQRQEQAAESGATAGPNPS</sequence>
<evidence type="ECO:0008006" key="4">
    <source>
        <dbReference type="Google" id="ProtNLM"/>
    </source>
</evidence>
<feature type="region of interest" description="Disordered" evidence="1">
    <location>
        <begin position="744"/>
        <end position="799"/>
    </location>
</feature>
<accession>A0A8J4C8N0</accession>
<gene>
    <name evidence="2" type="ORF">Vretifemale_5179</name>
</gene>
<evidence type="ECO:0000313" key="2">
    <source>
        <dbReference type="EMBL" id="GIL75376.1"/>
    </source>
</evidence>
<dbReference type="Proteomes" id="UP000747110">
    <property type="component" value="Unassembled WGS sequence"/>
</dbReference>
<evidence type="ECO:0000256" key="1">
    <source>
        <dbReference type="SAM" id="MobiDB-lite"/>
    </source>
</evidence>
<protein>
    <recommendedName>
        <fullName evidence="4">Guanylate cyclase domain-containing protein</fullName>
    </recommendedName>
</protein>
<feature type="compositionally biased region" description="Low complexity" evidence="1">
    <location>
        <begin position="229"/>
        <end position="242"/>
    </location>
</feature>
<feature type="compositionally biased region" description="Polar residues" evidence="1">
    <location>
        <begin position="130"/>
        <end position="149"/>
    </location>
</feature>
<dbReference type="OrthoDB" id="552043at2759"/>
<dbReference type="InterPro" id="IPR029787">
    <property type="entry name" value="Nucleotide_cyclase"/>
</dbReference>
<comment type="caution">
    <text evidence="2">The sequence shown here is derived from an EMBL/GenBank/DDBJ whole genome shotgun (WGS) entry which is preliminary data.</text>
</comment>
<organism evidence="2 3">
    <name type="scientific">Volvox reticuliferus</name>
    <dbReference type="NCBI Taxonomy" id="1737510"/>
    <lineage>
        <taxon>Eukaryota</taxon>
        <taxon>Viridiplantae</taxon>
        <taxon>Chlorophyta</taxon>
        <taxon>core chlorophytes</taxon>
        <taxon>Chlorophyceae</taxon>
        <taxon>CS clade</taxon>
        <taxon>Chlamydomonadales</taxon>
        <taxon>Volvocaceae</taxon>
        <taxon>Volvox</taxon>
    </lineage>
</organism>
<feature type="region of interest" description="Disordered" evidence="1">
    <location>
        <begin position="313"/>
        <end position="358"/>
    </location>
</feature>
<feature type="compositionally biased region" description="Pro residues" evidence="1">
    <location>
        <begin position="107"/>
        <end position="125"/>
    </location>
</feature>
<dbReference type="SUPFAM" id="SSF55073">
    <property type="entry name" value="Nucleotide cyclase"/>
    <property type="match status" value="1"/>
</dbReference>
<feature type="region of interest" description="Disordered" evidence="1">
    <location>
        <begin position="94"/>
        <end position="151"/>
    </location>
</feature>
<dbReference type="EMBL" id="BNCP01000007">
    <property type="protein sequence ID" value="GIL75376.1"/>
    <property type="molecule type" value="Genomic_DNA"/>
</dbReference>
<proteinExistence type="predicted"/>
<feature type="region of interest" description="Disordered" evidence="1">
    <location>
        <begin position="542"/>
        <end position="630"/>
    </location>
</feature>
<dbReference type="AlphaFoldDB" id="A0A8J4C8N0"/>
<reference evidence="2" key="1">
    <citation type="journal article" date="2021" name="Proc. Natl. Acad. Sci. U.S.A.">
        <title>Three genomes in the algal genus Volvox reveal the fate of a haploid sex-determining region after a transition to homothallism.</title>
        <authorList>
            <person name="Yamamoto K."/>
            <person name="Hamaji T."/>
            <person name="Kawai-Toyooka H."/>
            <person name="Matsuzaki R."/>
            <person name="Takahashi F."/>
            <person name="Nishimura Y."/>
            <person name="Kawachi M."/>
            <person name="Noguchi H."/>
            <person name="Minakuchi Y."/>
            <person name="Umen J.G."/>
            <person name="Toyoda A."/>
            <person name="Nozaki H."/>
        </authorList>
    </citation>
    <scope>NUCLEOTIDE SEQUENCE</scope>
    <source>
        <strain evidence="2">NIES-3786</strain>
    </source>
</reference>